<dbReference type="PANTHER" id="PTHR33112">
    <property type="entry name" value="DOMAIN PROTEIN, PUTATIVE-RELATED"/>
    <property type="match status" value="1"/>
</dbReference>
<dbReference type="PANTHER" id="PTHR33112:SF16">
    <property type="entry name" value="HETEROKARYON INCOMPATIBILITY DOMAIN-CONTAINING PROTEIN"/>
    <property type="match status" value="1"/>
</dbReference>
<evidence type="ECO:0000313" key="2">
    <source>
        <dbReference type="EMBL" id="KAF2872192.1"/>
    </source>
</evidence>
<protein>
    <submittedName>
        <fullName evidence="2">Heterokaryon incompatibility protein-domain-containing protein</fullName>
    </submittedName>
</protein>
<name>A0A7C8IAC5_9PLEO</name>
<dbReference type="OrthoDB" id="47007at2759"/>
<accession>A0A7C8IAC5</accession>
<gene>
    <name evidence="2" type="ORF">BDV95DRAFT_38470</name>
</gene>
<dbReference type="AlphaFoldDB" id="A0A7C8IAC5"/>
<dbReference type="EMBL" id="JAADJZ010000010">
    <property type="protein sequence ID" value="KAF2872192.1"/>
    <property type="molecule type" value="Genomic_DNA"/>
</dbReference>
<dbReference type="InterPro" id="IPR010730">
    <property type="entry name" value="HET"/>
</dbReference>
<sequence>MQHKDTKCSRGDVKLPLRVVDVEYDAAPSRIRLYEPNGMSGKYTALSYVWGKQNHYTTTKSSIDNHRQGIALDELPKTLQDAVTLTRKLGVQYLWVDALCIRQDDGPEWERESSKMADIYSNAYLTIAATGSEQATTGLFTQRTLPDYVKFKYTMDGVQGDIHAFLLQDALMPFSKGLLSDEPLSKRGWALQERFLASRNLHFATDQLFYECSGHCVSEDGFKSQGHFYAVRDPKALEEQYRGPSLWYHMLSFYYPRELTKSSDKLPALSGIVRLIEGQTADKYVAGLWRSQLIEGLTWQAMGTMSGKTSAPPEYRAPSWSWASMDGPFGYLGLGKDPIDTFEKWRDVATVIGCHIDLKGENSYGEITAGWLKIKAPLEPLLPSTEPEPDWETVPHKRALRMTTRNGNAFGAYMMFDTLDQDTASELPLSALVLVQAKGKTGSTYQALIVTPVDGPHGDYRRVGKVILVDDTLGKCGWMDDDTQLETITLV</sequence>
<dbReference type="Proteomes" id="UP000481861">
    <property type="component" value="Unassembled WGS sequence"/>
</dbReference>
<evidence type="ECO:0000313" key="3">
    <source>
        <dbReference type="Proteomes" id="UP000481861"/>
    </source>
</evidence>
<proteinExistence type="predicted"/>
<evidence type="ECO:0000259" key="1">
    <source>
        <dbReference type="Pfam" id="PF06985"/>
    </source>
</evidence>
<comment type="caution">
    <text evidence="2">The sequence shown here is derived from an EMBL/GenBank/DDBJ whole genome shotgun (WGS) entry which is preliminary data.</text>
</comment>
<keyword evidence="3" id="KW-1185">Reference proteome</keyword>
<reference evidence="2 3" key="1">
    <citation type="submission" date="2020-01" db="EMBL/GenBank/DDBJ databases">
        <authorList>
            <consortium name="DOE Joint Genome Institute"/>
            <person name="Haridas S."/>
            <person name="Albert R."/>
            <person name="Binder M."/>
            <person name="Bloem J."/>
            <person name="Labutti K."/>
            <person name="Salamov A."/>
            <person name="Andreopoulos B."/>
            <person name="Baker S.E."/>
            <person name="Barry K."/>
            <person name="Bills G."/>
            <person name="Bluhm B.H."/>
            <person name="Cannon C."/>
            <person name="Castanera R."/>
            <person name="Culley D.E."/>
            <person name="Daum C."/>
            <person name="Ezra D."/>
            <person name="Gonzalez J.B."/>
            <person name="Henrissat B."/>
            <person name="Kuo A."/>
            <person name="Liang C."/>
            <person name="Lipzen A."/>
            <person name="Lutzoni F."/>
            <person name="Magnuson J."/>
            <person name="Mondo S."/>
            <person name="Nolan M."/>
            <person name="Ohm R."/>
            <person name="Pangilinan J."/>
            <person name="Park H.-J.H."/>
            <person name="Ramirez L."/>
            <person name="Alfaro M."/>
            <person name="Sun H."/>
            <person name="Tritt A."/>
            <person name="Yoshinaga Y."/>
            <person name="Zwiers L.-H.L."/>
            <person name="Turgeon B.G."/>
            <person name="Goodwin S.B."/>
            <person name="Spatafora J.W."/>
            <person name="Crous P.W."/>
            <person name="Grigoriev I.V."/>
        </authorList>
    </citation>
    <scope>NUCLEOTIDE SEQUENCE [LARGE SCALE GENOMIC DNA]</scope>
    <source>
        <strain evidence="2 3">CBS 611.86</strain>
    </source>
</reference>
<organism evidence="2 3">
    <name type="scientific">Massariosphaeria phaeospora</name>
    <dbReference type="NCBI Taxonomy" id="100035"/>
    <lineage>
        <taxon>Eukaryota</taxon>
        <taxon>Fungi</taxon>
        <taxon>Dikarya</taxon>
        <taxon>Ascomycota</taxon>
        <taxon>Pezizomycotina</taxon>
        <taxon>Dothideomycetes</taxon>
        <taxon>Pleosporomycetidae</taxon>
        <taxon>Pleosporales</taxon>
        <taxon>Pleosporales incertae sedis</taxon>
        <taxon>Massariosphaeria</taxon>
    </lineage>
</organism>
<dbReference type="Pfam" id="PF06985">
    <property type="entry name" value="HET"/>
    <property type="match status" value="1"/>
</dbReference>
<feature type="domain" description="Heterokaryon incompatibility" evidence="1">
    <location>
        <begin position="43"/>
        <end position="193"/>
    </location>
</feature>